<evidence type="ECO:0000313" key="1">
    <source>
        <dbReference type="EMBL" id="KMQ59291.1"/>
    </source>
</evidence>
<proteinExistence type="predicted"/>
<dbReference type="RefSeq" id="WP_048508343.1">
    <property type="nucleotide sequence ID" value="NZ_LFND01000007.1"/>
</dbReference>
<gene>
    <name evidence="1" type="ORF">ACM46_19350</name>
</gene>
<name>A0A0J7I0H0_9FLAO</name>
<keyword evidence="2" id="KW-1185">Reference proteome</keyword>
<dbReference type="OrthoDB" id="7432683at2"/>
<dbReference type="EMBL" id="LFND01000007">
    <property type="protein sequence ID" value="KMQ59291.1"/>
    <property type="molecule type" value="Genomic_DNA"/>
</dbReference>
<protein>
    <submittedName>
        <fullName evidence="1">Uncharacterized protein</fullName>
    </submittedName>
</protein>
<dbReference type="Proteomes" id="UP000036261">
    <property type="component" value="Unassembled WGS sequence"/>
</dbReference>
<dbReference type="PATRIC" id="fig|558151.6.peg.4077"/>
<accession>A0A0J7I0H0</accession>
<evidence type="ECO:0000313" key="2">
    <source>
        <dbReference type="Proteomes" id="UP000036261"/>
    </source>
</evidence>
<organism evidence="1 2">
    <name type="scientific">Chryseobacterium angstadtii</name>
    <dbReference type="NCBI Taxonomy" id="558151"/>
    <lineage>
        <taxon>Bacteria</taxon>
        <taxon>Pseudomonadati</taxon>
        <taxon>Bacteroidota</taxon>
        <taxon>Flavobacteriia</taxon>
        <taxon>Flavobacteriales</taxon>
        <taxon>Weeksellaceae</taxon>
        <taxon>Chryseobacterium group</taxon>
        <taxon>Chryseobacterium</taxon>
    </lineage>
</organism>
<dbReference type="AlphaFoldDB" id="A0A0J7I0H0"/>
<dbReference type="STRING" id="558151.ACM46_19350"/>
<sequence>MKKEFQIKEPCRQLWDDMQDVNDGKFCDVCEKKVWDLDQLSGTEINTIFKSNDSVCGKTSLLKPSLSSVFLALTLTSATYSHAQTGSNSPVENVYQKDITINGKLVSSENEKLIAGEISLVTLGKLYQAKADENGNFILSFPEKVLTEHNIIRIDYTVKVDNKEFSDSKTSILKTSELLGKQNFEIEEKYVTIGAVMVIESKPPDFYFLDGKKIGRRKFETIRKENPEYQYMAFYDDVIVQKLSKKGYINNLYLLYSDK</sequence>
<comment type="caution">
    <text evidence="1">The sequence shown here is derived from an EMBL/GenBank/DDBJ whole genome shotgun (WGS) entry which is preliminary data.</text>
</comment>
<reference evidence="1 2" key="1">
    <citation type="journal article" date="2013" name="Int. J. Syst. Evol. Microbiol.">
        <title>Chryseobacterium angstadtii sp. nov., isolated from a newt tank.</title>
        <authorList>
            <person name="Kirk K.E."/>
            <person name="Hoffman J.A."/>
            <person name="Smith K.A."/>
            <person name="Strahan B.L."/>
            <person name="Failor K.C."/>
            <person name="Krebs J.E."/>
            <person name="Gale A.N."/>
            <person name="Do T.D."/>
            <person name="Sontag T.C."/>
            <person name="Batties A.M."/>
            <person name="Mistiszyn K."/>
            <person name="Newman J.D."/>
        </authorList>
    </citation>
    <scope>NUCLEOTIDE SEQUENCE [LARGE SCALE GENOMIC DNA]</scope>
    <source>
        <strain evidence="1 2">KM</strain>
    </source>
</reference>